<feature type="repeat" description="TPR" evidence="1">
    <location>
        <begin position="8"/>
        <end position="41"/>
    </location>
</feature>
<dbReference type="Gene3D" id="1.25.40.10">
    <property type="entry name" value="Tetratricopeptide repeat domain"/>
    <property type="match status" value="1"/>
</dbReference>
<dbReference type="SUPFAM" id="SSF48452">
    <property type="entry name" value="TPR-like"/>
    <property type="match status" value="1"/>
</dbReference>
<feature type="compositionally biased region" description="Polar residues" evidence="2">
    <location>
        <begin position="244"/>
        <end position="255"/>
    </location>
</feature>
<evidence type="ECO:0000256" key="2">
    <source>
        <dbReference type="SAM" id="MobiDB-lite"/>
    </source>
</evidence>
<evidence type="ECO:0000313" key="3">
    <source>
        <dbReference type="Ensembl" id="ENSKMAP00000026787.1"/>
    </source>
</evidence>
<protein>
    <recommendedName>
        <fullName evidence="5">Tetratricopeptide repeat domain 24</fullName>
    </recommendedName>
</protein>
<keyword evidence="1" id="KW-0802">TPR repeat</keyword>
<dbReference type="Pfam" id="PF13176">
    <property type="entry name" value="TPR_7"/>
    <property type="match status" value="1"/>
</dbReference>
<evidence type="ECO:0000313" key="4">
    <source>
        <dbReference type="Proteomes" id="UP000264800"/>
    </source>
</evidence>
<evidence type="ECO:0000256" key="1">
    <source>
        <dbReference type="PROSITE-ProRule" id="PRU00339"/>
    </source>
</evidence>
<proteinExistence type="predicted"/>
<organism evidence="3 4">
    <name type="scientific">Kryptolebias marmoratus</name>
    <name type="common">Mangrove killifish</name>
    <name type="synonym">Rivulus marmoratus</name>
    <dbReference type="NCBI Taxonomy" id="37003"/>
    <lineage>
        <taxon>Eukaryota</taxon>
        <taxon>Metazoa</taxon>
        <taxon>Chordata</taxon>
        <taxon>Craniata</taxon>
        <taxon>Vertebrata</taxon>
        <taxon>Euteleostomi</taxon>
        <taxon>Actinopterygii</taxon>
        <taxon>Neopterygii</taxon>
        <taxon>Teleostei</taxon>
        <taxon>Neoteleostei</taxon>
        <taxon>Acanthomorphata</taxon>
        <taxon>Ovalentaria</taxon>
        <taxon>Atherinomorphae</taxon>
        <taxon>Cyprinodontiformes</taxon>
        <taxon>Rivulidae</taxon>
        <taxon>Kryptolebias</taxon>
    </lineage>
</organism>
<dbReference type="AlphaFoldDB" id="A0A3Q3GUC3"/>
<dbReference type="SMART" id="SM00028">
    <property type="entry name" value="TPR"/>
    <property type="match status" value="4"/>
</dbReference>
<sequence>PLLSCGPGELYLSVGVSYCQLRCFQEAVPCFQRALDLTSQWPLLLAKVLHNLGAALNSLGRFSPAVGYHRHAARLYGSLGCRGDQSRCFSNLAFACNELGDEEEAVENFIIALQGFKDTGTCVTCLSSPVCVYHLSVCVCHPSVFTCVSTEDHLAQVQVCESLAECYLRQKKQHKAVQLYKQALSTLSHCQDAEGVQDQLVERLTSALQQNLTVVQRPRPPRLHLPQPHPHSSPGVHHVRKSDTQSLATAANQQSDKQRGKVPVGFTGEGLSDKQKPSEQSQSGGGGVTETPDYTSITPGICR</sequence>
<dbReference type="Pfam" id="PF13424">
    <property type="entry name" value="TPR_12"/>
    <property type="match status" value="1"/>
</dbReference>
<dbReference type="Proteomes" id="UP000264800">
    <property type="component" value="Unplaced"/>
</dbReference>
<dbReference type="Ensembl" id="ENSKMAT00000027126.1">
    <property type="protein sequence ID" value="ENSKMAP00000026787.1"/>
    <property type="gene ID" value="ENSKMAG00000019873.1"/>
</dbReference>
<accession>A0A3Q3GUC3</accession>
<feature type="region of interest" description="Disordered" evidence="2">
    <location>
        <begin position="215"/>
        <end position="303"/>
    </location>
</feature>
<reference evidence="3" key="1">
    <citation type="submission" date="2025-08" db="UniProtKB">
        <authorList>
            <consortium name="Ensembl"/>
        </authorList>
    </citation>
    <scope>IDENTIFICATION</scope>
</reference>
<name>A0A3Q3GUC3_KRYMA</name>
<dbReference type="PANTHER" id="PTHR47050">
    <property type="entry name" value="TETRATRICOPEPTIDE REPEAT PROTEIN 24"/>
    <property type="match status" value="1"/>
</dbReference>
<feature type="compositionally biased region" description="Low complexity" evidence="2">
    <location>
        <begin position="224"/>
        <end position="236"/>
    </location>
</feature>
<evidence type="ECO:0008006" key="5">
    <source>
        <dbReference type="Google" id="ProtNLM"/>
    </source>
</evidence>
<dbReference type="InterPro" id="IPR024812">
    <property type="entry name" value="TPR_24"/>
</dbReference>
<dbReference type="PANTHER" id="PTHR47050:SF1">
    <property type="entry name" value="TETRATRICOPEPTIDE REPEAT PROTEIN 24-LIKE"/>
    <property type="match status" value="1"/>
</dbReference>
<reference evidence="3" key="2">
    <citation type="submission" date="2025-09" db="UniProtKB">
        <authorList>
            <consortium name="Ensembl"/>
        </authorList>
    </citation>
    <scope>IDENTIFICATION</scope>
</reference>
<dbReference type="InterPro" id="IPR019734">
    <property type="entry name" value="TPR_rpt"/>
</dbReference>
<dbReference type="InterPro" id="IPR011990">
    <property type="entry name" value="TPR-like_helical_dom_sf"/>
</dbReference>
<dbReference type="PROSITE" id="PS50005">
    <property type="entry name" value="TPR"/>
    <property type="match status" value="1"/>
</dbReference>
<keyword evidence="4" id="KW-1185">Reference proteome</keyword>
<feature type="compositionally biased region" description="Polar residues" evidence="2">
    <location>
        <begin position="292"/>
        <end position="303"/>
    </location>
</feature>
<dbReference type="STRING" id="37003.ENSKMAP00000026787"/>